<evidence type="ECO:0000256" key="1">
    <source>
        <dbReference type="SAM" id="Phobius"/>
    </source>
</evidence>
<feature type="transmembrane region" description="Helical" evidence="1">
    <location>
        <begin position="67"/>
        <end position="88"/>
    </location>
</feature>
<keyword evidence="1" id="KW-0472">Membrane</keyword>
<keyword evidence="1" id="KW-0812">Transmembrane</keyword>
<reference evidence="2" key="1">
    <citation type="submission" date="2014-07" db="EMBL/GenBank/DDBJ databases">
        <authorList>
            <person name="Martin A.A"/>
            <person name="De Silva N."/>
        </authorList>
    </citation>
    <scope>NUCLEOTIDE SEQUENCE</scope>
</reference>
<dbReference type="InterPro" id="IPR036259">
    <property type="entry name" value="MFS_trans_sf"/>
</dbReference>
<feature type="transmembrane region" description="Helical" evidence="1">
    <location>
        <begin position="181"/>
        <end position="202"/>
    </location>
</feature>
<keyword evidence="2" id="KW-1185">Reference proteome</keyword>
<feature type="transmembrane region" description="Helical" evidence="1">
    <location>
        <begin position="44"/>
        <end position="61"/>
    </location>
</feature>
<feature type="transmembrane region" description="Helical" evidence="1">
    <location>
        <begin position="12"/>
        <end position="32"/>
    </location>
</feature>
<evidence type="ECO:0000313" key="2">
    <source>
        <dbReference type="Proteomes" id="UP000035680"/>
    </source>
</evidence>
<protein>
    <submittedName>
        <fullName evidence="3">MFS domain-containing protein</fullName>
    </submittedName>
</protein>
<feature type="transmembrane region" description="Helical" evidence="1">
    <location>
        <begin position="100"/>
        <end position="118"/>
    </location>
</feature>
<dbReference type="AlphaFoldDB" id="A0A0K0FDS3"/>
<reference evidence="3" key="2">
    <citation type="submission" date="2015-08" db="UniProtKB">
        <authorList>
            <consortium name="WormBaseParasite"/>
        </authorList>
    </citation>
    <scope>IDENTIFICATION</scope>
</reference>
<organism evidence="2 3">
    <name type="scientific">Strongyloides venezuelensis</name>
    <name type="common">Threadworm</name>
    <dbReference type="NCBI Taxonomy" id="75913"/>
    <lineage>
        <taxon>Eukaryota</taxon>
        <taxon>Metazoa</taxon>
        <taxon>Ecdysozoa</taxon>
        <taxon>Nematoda</taxon>
        <taxon>Chromadorea</taxon>
        <taxon>Rhabditida</taxon>
        <taxon>Tylenchina</taxon>
        <taxon>Panagrolaimomorpha</taxon>
        <taxon>Strongyloidoidea</taxon>
        <taxon>Strongyloididae</taxon>
        <taxon>Strongyloides</taxon>
    </lineage>
</organism>
<dbReference type="Proteomes" id="UP000035680">
    <property type="component" value="Unassembled WGS sequence"/>
</dbReference>
<dbReference type="SUPFAM" id="SSF103473">
    <property type="entry name" value="MFS general substrate transporter"/>
    <property type="match status" value="1"/>
</dbReference>
<sequence>MDEIYNLSTFNLSILSSSFSFGQICGTAFFMLKNISNFTIKNAYTYTSGFLLFGSLLQSLSSYYMIVIGRVLLGIGTGIGFIINGITLTQNTNYQSRPTVFLIPSVMFSLGNLYPNVVLLLTNHYKITEYYLFIVSIPNILVTIYYFISGYKKIDILHEKDDDLRITVCEDINIPKKVYQFTVLLVLLNVSVGVPIIMAYSIEIFKFYGYSTETAICLSFFYPIIQIVFLSFMNIIGKSLTRFTLIFKGFILSFSLLFLITSILFLPPTTGSHTKTHILGTLTILLSMISSIPCSIIHCIYLEIFQSFHEHTKISSIARVYLWVFSFTVTFTFPILFSYFGLFIIFLIHLFITGISLSLLKHKYIAFLEPISNL</sequence>
<dbReference type="GO" id="GO:0022857">
    <property type="term" value="F:transmembrane transporter activity"/>
    <property type="evidence" value="ECO:0007669"/>
    <property type="project" value="InterPro"/>
</dbReference>
<name>A0A0K0FDS3_STRVS</name>
<proteinExistence type="predicted"/>
<feature type="transmembrane region" description="Helical" evidence="1">
    <location>
        <begin position="278"/>
        <end position="302"/>
    </location>
</feature>
<feature type="transmembrane region" description="Helical" evidence="1">
    <location>
        <begin position="339"/>
        <end position="360"/>
    </location>
</feature>
<dbReference type="Gene3D" id="1.20.1250.20">
    <property type="entry name" value="MFS general substrate transporter like domains"/>
    <property type="match status" value="2"/>
</dbReference>
<feature type="transmembrane region" description="Helical" evidence="1">
    <location>
        <begin position="314"/>
        <end position="333"/>
    </location>
</feature>
<feature type="transmembrane region" description="Helical" evidence="1">
    <location>
        <begin position="245"/>
        <end position="266"/>
    </location>
</feature>
<dbReference type="Pfam" id="PF07690">
    <property type="entry name" value="MFS_1"/>
    <property type="match status" value="1"/>
</dbReference>
<keyword evidence="1" id="KW-1133">Transmembrane helix</keyword>
<dbReference type="WBParaSite" id="SVE_0699900.1">
    <property type="protein sequence ID" value="SVE_0699900.1"/>
    <property type="gene ID" value="SVE_0699900"/>
</dbReference>
<feature type="transmembrane region" description="Helical" evidence="1">
    <location>
        <begin position="130"/>
        <end position="148"/>
    </location>
</feature>
<dbReference type="InterPro" id="IPR011701">
    <property type="entry name" value="MFS"/>
</dbReference>
<evidence type="ECO:0000313" key="3">
    <source>
        <dbReference type="WBParaSite" id="SVE_0699900.1"/>
    </source>
</evidence>
<accession>A0A0K0FDS3</accession>
<feature type="transmembrane region" description="Helical" evidence="1">
    <location>
        <begin position="208"/>
        <end position="233"/>
    </location>
</feature>